<organism evidence="2 3">
    <name type="scientific">Caerostris darwini</name>
    <dbReference type="NCBI Taxonomy" id="1538125"/>
    <lineage>
        <taxon>Eukaryota</taxon>
        <taxon>Metazoa</taxon>
        <taxon>Ecdysozoa</taxon>
        <taxon>Arthropoda</taxon>
        <taxon>Chelicerata</taxon>
        <taxon>Arachnida</taxon>
        <taxon>Araneae</taxon>
        <taxon>Araneomorphae</taxon>
        <taxon>Entelegynae</taxon>
        <taxon>Araneoidea</taxon>
        <taxon>Araneidae</taxon>
        <taxon>Caerostris</taxon>
    </lineage>
</organism>
<dbReference type="Proteomes" id="UP001054837">
    <property type="component" value="Unassembled WGS sequence"/>
</dbReference>
<feature type="region of interest" description="Disordered" evidence="1">
    <location>
        <begin position="127"/>
        <end position="164"/>
    </location>
</feature>
<dbReference type="AlphaFoldDB" id="A0AAV4V0K5"/>
<protein>
    <submittedName>
        <fullName evidence="2">Uncharacterized protein</fullName>
    </submittedName>
</protein>
<comment type="caution">
    <text evidence="2">The sequence shown here is derived from an EMBL/GenBank/DDBJ whole genome shotgun (WGS) entry which is preliminary data.</text>
</comment>
<evidence type="ECO:0000256" key="1">
    <source>
        <dbReference type="SAM" id="MobiDB-lite"/>
    </source>
</evidence>
<evidence type="ECO:0000313" key="3">
    <source>
        <dbReference type="Proteomes" id="UP001054837"/>
    </source>
</evidence>
<accession>A0AAV4V0K5</accession>
<name>A0AAV4V0K5_9ARAC</name>
<sequence length="291" mass="32614">MQTEMDGTRQTLSVLNNAYLWIPCASTNTRSLLSSLNNNGYCCKAVALQLKGVSSNSYETHEGLIFDGLQNANTSKSSKEGRSLLPFAYWQLSQFPNLIRIDERHSAHKRNDTHISNRILTKQSLTKAVDLSSGGPRERPEAHAETPALAPYEPPPTGILRPPRLTSTRIKPIKVATTDFTCNCIVFFSECGSREFPPLQVKEAGRLDNTRECENHPLVRRFRPIGGDIKMAGNCPHLLLVHFCSPYRTFGEAGNSRRLSTALSRDFPHFCRGCALQLSNWERNLLLFVHC</sequence>
<keyword evidence="3" id="KW-1185">Reference proteome</keyword>
<gene>
    <name evidence="2" type="ORF">CDAR_442101</name>
</gene>
<proteinExistence type="predicted"/>
<dbReference type="EMBL" id="BPLQ01012194">
    <property type="protein sequence ID" value="GIY63533.1"/>
    <property type="molecule type" value="Genomic_DNA"/>
</dbReference>
<evidence type="ECO:0000313" key="2">
    <source>
        <dbReference type="EMBL" id="GIY63533.1"/>
    </source>
</evidence>
<reference evidence="2 3" key="1">
    <citation type="submission" date="2021-06" db="EMBL/GenBank/DDBJ databases">
        <title>Caerostris darwini draft genome.</title>
        <authorList>
            <person name="Kono N."/>
            <person name="Arakawa K."/>
        </authorList>
    </citation>
    <scope>NUCLEOTIDE SEQUENCE [LARGE SCALE GENOMIC DNA]</scope>
</reference>